<evidence type="ECO:0000256" key="12">
    <source>
        <dbReference type="ARBA" id="ARBA00023012"/>
    </source>
</evidence>
<dbReference type="GO" id="GO:0004673">
    <property type="term" value="F:protein histidine kinase activity"/>
    <property type="evidence" value="ECO:0007669"/>
    <property type="project" value="UniProtKB-EC"/>
</dbReference>
<keyword evidence="13 14" id="KW-0472">Membrane</keyword>
<dbReference type="InterPro" id="IPR039506">
    <property type="entry name" value="SPOB_a"/>
</dbReference>
<evidence type="ECO:0000259" key="15">
    <source>
        <dbReference type="PROSITE" id="PS50109"/>
    </source>
</evidence>
<dbReference type="RefSeq" id="WP_179289828.1">
    <property type="nucleotide sequence ID" value="NZ_CP144921.1"/>
</dbReference>
<dbReference type="PRINTS" id="PR00344">
    <property type="entry name" value="BCTRLSENSOR"/>
</dbReference>
<keyword evidence="6 16" id="KW-0808">Transferase</keyword>
<protein>
    <recommendedName>
        <fullName evidence="3">histidine kinase</fullName>
        <ecNumber evidence="3">2.7.13.3</ecNumber>
    </recommendedName>
</protein>
<evidence type="ECO:0000313" key="17">
    <source>
        <dbReference type="Proteomes" id="UP001341136"/>
    </source>
</evidence>
<proteinExistence type="predicted"/>
<dbReference type="SMART" id="SM00387">
    <property type="entry name" value="HATPase_c"/>
    <property type="match status" value="1"/>
</dbReference>
<keyword evidence="8" id="KW-0547">Nucleotide-binding</keyword>
<dbReference type="Gene3D" id="3.30.565.10">
    <property type="entry name" value="Histidine kinase-like ATPase, C-terminal domain"/>
    <property type="match status" value="1"/>
</dbReference>
<evidence type="ECO:0000256" key="4">
    <source>
        <dbReference type="ARBA" id="ARBA00022475"/>
    </source>
</evidence>
<dbReference type="PANTHER" id="PTHR43547:SF3">
    <property type="entry name" value="SENSOR PROTEIN CITS"/>
    <property type="match status" value="1"/>
</dbReference>
<dbReference type="Gene3D" id="1.10.287.130">
    <property type="match status" value="1"/>
</dbReference>
<evidence type="ECO:0000256" key="7">
    <source>
        <dbReference type="ARBA" id="ARBA00022692"/>
    </source>
</evidence>
<dbReference type="Pfam" id="PF02518">
    <property type="entry name" value="HATPase_c"/>
    <property type="match status" value="1"/>
</dbReference>
<evidence type="ECO:0000256" key="2">
    <source>
        <dbReference type="ARBA" id="ARBA00004651"/>
    </source>
</evidence>
<evidence type="ECO:0000256" key="3">
    <source>
        <dbReference type="ARBA" id="ARBA00012438"/>
    </source>
</evidence>
<dbReference type="CDD" id="cd18773">
    <property type="entry name" value="PDC1_HK_sensor"/>
    <property type="match status" value="1"/>
</dbReference>
<evidence type="ECO:0000256" key="8">
    <source>
        <dbReference type="ARBA" id="ARBA00022741"/>
    </source>
</evidence>
<dbReference type="InterPro" id="IPR016120">
    <property type="entry name" value="Sig_transdc_His_kin_SpoOB"/>
</dbReference>
<evidence type="ECO:0000256" key="5">
    <source>
        <dbReference type="ARBA" id="ARBA00022553"/>
    </source>
</evidence>
<dbReference type="InterPro" id="IPR036890">
    <property type="entry name" value="HATPase_C_sf"/>
</dbReference>
<evidence type="ECO:0000256" key="1">
    <source>
        <dbReference type="ARBA" id="ARBA00000085"/>
    </source>
</evidence>
<evidence type="ECO:0000256" key="11">
    <source>
        <dbReference type="ARBA" id="ARBA00022989"/>
    </source>
</evidence>
<dbReference type="Pfam" id="PF00989">
    <property type="entry name" value="PAS"/>
    <property type="match status" value="1"/>
</dbReference>
<gene>
    <name evidence="16" type="ORF">V5G21_14595</name>
</gene>
<dbReference type="SUPFAM" id="SSF55874">
    <property type="entry name" value="ATPase domain of HSP90 chaperone/DNA topoisomerase II/histidine kinase"/>
    <property type="match status" value="1"/>
</dbReference>
<evidence type="ECO:0000256" key="6">
    <source>
        <dbReference type="ARBA" id="ARBA00022679"/>
    </source>
</evidence>
<keyword evidence="17" id="KW-1185">Reference proteome</keyword>
<dbReference type="InterPro" id="IPR003594">
    <property type="entry name" value="HATPase_dom"/>
</dbReference>
<evidence type="ECO:0000256" key="10">
    <source>
        <dbReference type="ARBA" id="ARBA00022840"/>
    </source>
</evidence>
<dbReference type="Pfam" id="PF17203">
    <property type="entry name" value="sCache_3_2"/>
    <property type="match status" value="1"/>
</dbReference>
<dbReference type="EC" id="2.7.13.3" evidence="3"/>
<reference evidence="16 17" key="1">
    <citation type="submission" date="2024-01" db="EMBL/GenBank/DDBJ databases">
        <title>Culturomics analysis of mouse respiratory tract.</title>
        <authorList>
            <person name="Phillips A.M."/>
            <person name="Collette N.M."/>
            <person name="Mageeney C.M."/>
            <person name="Sinha A."/>
            <person name="Hern K.E."/>
            <person name="Arkin A.P."/>
            <person name="Williams K.P."/>
            <person name="Branda S."/>
        </authorList>
    </citation>
    <scope>NUCLEOTIDE SEQUENCE [LARGE SCALE GENOMIC DNA]</scope>
    <source>
        <strain evidence="16 17">CP20</strain>
    </source>
</reference>
<dbReference type="InterPro" id="IPR000014">
    <property type="entry name" value="PAS"/>
</dbReference>
<evidence type="ECO:0000256" key="14">
    <source>
        <dbReference type="SAM" id="Phobius"/>
    </source>
</evidence>
<dbReference type="InterPro" id="IPR013767">
    <property type="entry name" value="PAS_fold"/>
</dbReference>
<dbReference type="CDD" id="cd16915">
    <property type="entry name" value="HATPase_DpiB-CitA-like"/>
    <property type="match status" value="1"/>
</dbReference>
<sequence>MKKRSLEKKFIVYVGGLITLIMVLVTAVYVYLERDQARQLIGEQALTTAQAVAEIPDVKKALETGASTDELQELIAAIQKRADAEYIVVGDENGIRLTHPDHEKIGMPMVGGDNEQALVYGNSYISLADGSLGTAVRGKTPVFNEEGDVIGVVSVGFMIDYIESIFKQGVVVFLIWLLLIFLVGIAGSTALARSIRNDTFGLEPYQIARLYKERQAVFQSIKEGLIATDQKGIVTLVNQSAKDLLQIEDDAVGKPVEAVLTQSEMAAVLKEQHRKGPHEAIFRDKRLIVHYKTIDENGEYGGKVASFQDRSELYELINALSEMQQYSQDLRAQAHEFTNKLYAISGWLQLGYSDKALEFIHEETGVNTRHEKVIFEQIADPTIQAVLLGKLSKASEKKVTLAINPDSAVSFMWPAQATASLVTIIGNVIDNAFDAVMETKTPEVDVFLTDIGAELVIEIADNGTGIDPDVAERLFEQGFTTKEGGHRGFGLSLVQAALKELGGFLEVEANKPTGTIISLYIPKAQEGLTT</sequence>
<dbReference type="EMBL" id="CP144921">
    <property type="protein sequence ID" value="WWA28960.1"/>
    <property type="molecule type" value="Genomic_DNA"/>
</dbReference>
<keyword evidence="10" id="KW-0067">ATP-binding</keyword>
<dbReference type="PANTHER" id="PTHR43547">
    <property type="entry name" value="TWO-COMPONENT HISTIDINE KINASE"/>
    <property type="match status" value="1"/>
</dbReference>
<accession>A0ABZ2CSF1</accession>
<feature type="domain" description="Histidine kinase" evidence="15">
    <location>
        <begin position="421"/>
        <end position="525"/>
    </location>
</feature>
<feature type="transmembrane region" description="Helical" evidence="14">
    <location>
        <begin position="170"/>
        <end position="192"/>
    </location>
</feature>
<dbReference type="SUPFAM" id="SSF103190">
    <property type="entry name" value="Sensory domain-like"/>
    <property type="match status" value="1"/>
</dbReference>
<dbReference type="InterPro" id="IPR033463">
    <property type="entry name" value="sCache_3"/>
</dbReference>
<dbReference type="InterPro" id="IPR005467">
    <property type="entry name" value="His_kinase_dom"/>
</dbReference>
<keyword evidence="5" id="KW-0597">Phosphoprotein</keyword>
<dbReference type="Gene3D" id="3.30.450.20">
    <property type="entry name" value="PAS domain"/>
    <property type="match status" value="2"/>
</dbReference>
<evidence type="ECO:0000256" key="9">
    <source>
        <dbReference type="ARBA" id="ARBA00022777"/>
    </source>
</evidence>
<keyword evidence="7 14" id="KW-0812">Transmembrane</keyword>
<dbReference type="SUPFAM" id="SSF55890">
    <property type="entry name" value="Sporulation response regulatory protein Spo0B"/>
    <property type="match status" value="1"/>
</dbReference>
<evidence type="ECO:0000313" key="16">
    <source>
        <dbReference type="EMBL" id="WWA28960.1"/>
    </source>
</evidence>
<name>A0ABZ2CSF1_9BACI</name>
<dbReference type="Pfam" id="PF14689">
    <property type="entry name" value="SPOB_a"/>
    <property type="match status" value="1"/>
</dbReference>
<keyword evidence="9 16" id="KW-0418">Kinase</keyword>
<dbReference type="SMART" id="SM00091">
    <property type="entry name" value="PAS"/>
    <property type="match status" value="1"/>
</dbReference>
<keyword evidence="4" id="KW-1003">Cell membrane</keyword>
<dbReference type="InterPro" id="IPR035965">
    <property type="entry name" value="PAS-like_dom_sf"/>
</dbReference>
<dbReference type="Proteomes" id="UP001341136">
    <property type="component" value="Chromosome"/>
</dbReference>
<keyword evidence="11 14" id="KW-1133">Transmembrane helix</keyword>
<feature type="transmembrane region" description="Helical" evidence="14">
    <location>
        <begin position="12"/>
        <end position="32"/>
    </location>
</feature>
<dbReference type="SUPFAM" id="SSF55785">
    <property type="entry name" value="PYP-like sensor domain (PAS domain)"/>
    <property type="match status" value="1"/>
</dbReference>
<dbReference type="PROSITE" id="PS50109">
    <property type="entry name" value="HIS_KIN"/>
    <property type="match status" value="1"/>
</dbReference>
<comment type="catalytic activity">
    <reaction evidence="1">
        <text>ATP + protein L-histidine = ADP + protein N-phospho-L-histidine.</text>
        <dbReference type="EC" id="2.7.13.3"/>
    </reaction>
</comment>
<organism evidence="16 17">
    <name type="scientific">Shouchella rhizosphaerae</name>
    <dbReference type="NCBI Taxonomy" id="866786"/>
    <lineage>
        <taxon>Bacteria</taxon>
        <taxon>Bacillati</taxon>
        <taxon>Bacillota</taxon>
        <taxon>Bacilli</taxon>
        <taxon>Bacillales</taxon>
        <taxon>Bacillaceae</taxon>
        <taxon>Shouchella</taxon>
    </lineage>
</organism>
<dbReference type="InterPro" id="IPR004358">
    <property type="entry name" value="Sig_transdc_His_kin-like_C"/>
</dbReference>
<comment type="subcellular location">
    <subcellularLocation>
        <location evidence="2">Cell membrane</location>
        <topology evidence="2">Multi-pass membrane protein</topology>
    </subcellularLocation>
</comment>
<evidence type="ECO:0000256" key="13">
    <source>
        <dbReference type="ARBA" id="ARBA00023136"/>
    </source>
</evidence>
<keyword evidence="12" id="KW-0902">Two-component regulatory system</keyword>
<dbReference type="InterPro" id="IPR029151">
    <property type="entry name" value="Sensor-like_sf"/>
</dbReference>